<evidence type="ECO:0000259" key="2">
    <source>
        <dbReference type="Pfam" id="PF04366"/>
    </source>
</evidence>
<accession>A0A8T1WDY5</accession>
<proteinExistence type="predicted"/>
<sequence length="602" mass="64615">MPPSVNLMKFWSKFGPEFGRTTRHLSPYEVHPVRSLISTLPYKTVRKIKENGLVLIPTTVLLTPKLRLSDDDCISSEDNAFKCVYGPEEDVRALALRRAGNKFVTLFSAYDVGSQHTKARSKLPKPVLSQSAAVPGRNQRPPVRPTSEVSVAVIGRNPWKSIGCLFPSLYAQKKSERAEGSLIERASVRSCSTGHRNRLGPPRPPPSLQPTMNATYAAPQSQRHGLPPSKPKSFASVGSRRPARRPSTKALILQQKHQEEEQQRRATLARADTTDDALLSRAASEVAPPRMTPEDAAAALRERSNSLAVLESMRSHLPGSGHTMSVKATAKLKKEMDKAAQVVESFLCPKLLKDQSIPHELLAEAYGLVFITMYKVGFLVSGKIGTGFIISRTTGGWSAPSFLTSGGFGFGMMAGGEVVNYMIILNSRSAVKVFTRNGQVQLGSELDIAVGPIGRAASASLNVGAGGIAPNYSYSHSKGLYGGIGLSGGVICTRKSLNARCYGPNVTARQLLGGEVACPLAEPLWRALDKALGMQREYVNGFPVLAPTYTGLACDACGHVHTTESSPNVCANCGNLLVYSVSVHSGRRNTSQLVASTANPAA</sequence>
<reference evidence="3" key="1">
    <citation type="submission" date="2021-02" db="EMBL/GenBank/DDBJ databases">
        <authorList>
            <person name="Palmer J.M."/>
        </authorList>
    </citation>
    <scope>NUCLEOTIDE SEQUENCE</scope>
    <source>
        <strain evidence="3">SCRP734</strain>
    </source>
</reference>
<feature type="region of interest" description="Disordered" evidence="1">
    <location>
        <begin position="118"/>
        <end position="146"/>
    </location>
</feature>
<organism evidence="3 4">
    <name type="scientific">Phytophthora pseudosyringae</name>
    <dbReference type="NCBI Taxonomy" id="221518"/>
    <lineage>
        <taxon>Eukaryota</taxon>
        <taxon>Sar</taxon>
        <taxon>Stramenopiles</taxon>
        <taxon>Oomycota</taxon>
        <taxon>Peronosporomycetes</taxon>
        <taxon>Peronosporales</taxon>
        <taxon>Peronosporaceae</taxon>
        <taxon>Phytophthora</taxon>
    </lineage>
</organism>
<feature type="domain" description="Ysc84 actin-binding" evidence="2">
    <location>
        <begin position="407"/>
        <end position="531"/>
    </location>
</feature>
<evidence type="ECO:0000313" key="4">
    <source>
        <dbReference type="Proteomes" id="UP000694044"/>
    </source>
</evidence>
<feature type="compositionally biased region" description="Polar residues" evidence="1">
    <location>
        <begin position="209"/>
        <end position="223"/>
    </location>
</feature>
<dbReference type="Pfam" id="PF04366">
    <property type="entry name" value="Ysc84"/>
    <property type="match status" value="1"/>
</dbReference>
<protein>
    <submittedName>
        <fullName evidence="3">SH3 domain-containing YSC84-like protein 1</fullName>
    </submittedName>
</protein>
<dbReference type="InterPro" id="IPR051702">
    <property type="entry name" value="SH3_domain_YSC84-like"/>
</dbReference>
<name>A0A8T1WDY5_9STRA</name>
<comment type="caution">
    <text evidence="3">The sequence shown here is derived from an EMBL/GenBank/DDBJ whole genome shotgun (WGS) entry which is preliminary data.</text>
</comment>
<gene>
    <name evidence="3" type="primary">SH3YL1_2</name>
    <name evidence="3" type="ORF">PHYPSEUDO_008371</name>
</gene>
<dbReference type="PANTHER" id="PTHR15629">
    <property type="entry name" value="SH3YL1 PROTEIN"/>
    <property type="match status" value="1"/>
</dbReference>
<dbReference type="PANTHER" id="PTHR15629:SF2">
    <property type="entry name" value="SH3 DOMAIN-CONTAINING YSC84-LIKE PROTEIN 1"/>
    <property type="match status" value="1"/>
</dbReference>
<dbReference type="GO" id="GO:0035091">
    <property type="term" value="F:phosphatidylinositol binding"/>
    <property type="evidence" value="ECO:0007669"/>
    <property type="project" value="TreeGrafter"/>
</dbReference>
<dbReference type="AlphaFoldDB" id="A0A8T1WDY5"/>
<keyword evidence="4" id="KW-1185">Reference proteome</keyword>
<dbReference type="Proteomes" id="UP000694044">
    <property type="component" value="Unassembled WGS sequence"/>
</dbReference>
<feature type="compositionally biased region" description="Low complexity" evidence="1">
    <location>
        <begin position="265"/>
        <end position="276"/>
    </location>
</feature>
<dbReference type="InterPro" id="IPR007461">
    <property type="entry name" value="Ysc84_actin-binding"/>
</dbReference>
<evidence type="ECO:0000256" key="1">
    <source>
        <dbReference type="SAM" id="MobiDB-lite"/>
    </source>
</evidence>
<dbReference type="OrthoDB" id="443981at2759"/>
<dbReference type="CDD" id="cd11526">
    <property type="entry name" value="SYLF_FYVE"/>
    <property type="match status" value="1"/>
</dbReference>
<dbReference type="EMBL" id="JAGDFM010000034">
    <property type="protein sequence ID" value="KAG7390233.1"/>
    <property type="molecule type" value="Genomic_DNA"/>
</dbReference>
<evidence type="ECO:0000313" key="3">
    <source>
        <dbReference type="EMBL" id="KAG7390233.1"/>
    </source>
</evidence>
<feature type="region of interest" description="Disordered" evidence="1">
    <location>
        <begin position="187"/>
        <end position="276"/>
    </location>
</feature>